<sequence>MLEALFFPSAHAAAARLLTLYEMGILARWRNPTSRAYRYVLDWRGQYLHAMRTDEKPPTKANAAFKAQQQFLSAHRPHTEGINAFYCRLMRAARTRGDVEIDWVFEPYSAYSGMRSDANVTLTWTDGRRLHFWFEHDRGTETLQRLADKVKSYKTHVEYHHYEKAVLLIEVPTPGRLVNFLPLATEICDESHLRNTRLSKLTVAASAATEAERTFTRPETFPDLLDDQRWHVLGRELPVSFNELPAIAEEIANRPIVWDWDPEVDP</sequence>
<evidence type="ECO:0000313" key="1">
    <source>
        <dbReference type="EMBL" id="MDA1387671.1"/>
    </source>
</evidence>
<protein>
    <submittedName>
        <fullName evidence="1">Replication-relaxation family protein</fullName>
    </submittedName>
</protein>
<evidence type="ECO:0000313" key="4">
    <source>
        <dbReference type="Proteomes" id="UP001183604"/>
    </source>
</evidence>
<gene>
    <name evidence="2" type="ORF">J2S69_001707</name>
    <name evidence="1" type="ORF">O2L01_21950</name>
</gene>
<reference evidence="2 4" key="2">
    <citation type="submission" date="2023-07" db="EMBL/GenBank/DDBJ databases">
        <title>Sequencing the genomes of 1000 actinobacteria strains.</title>
        <authorList>
            <person name="Klenk H.-P."/>
        </authorList>
    </citation>
    <scope>NUCLEOTIDE SEQUENCE [LARGE SCALE GENOMIC DNA]</scope>
    <source>
        <strain evidence="2 4">DSM 44724</strain>
    </source>
</reference>
<evidence type="ECO:0000313" key="3">
    <source>
        <dbReference type="Proteomes" id="UP001145799"/>
    </source>
</evidence>
<keyword evidence="4" id="KW-1185">Reference proteome</keyword>
<evidence type="ECO:0000313" key="2">
    <source>
        <dbReference type="EMBL" id="MDR7337988.1"/>
    </source>
</evidence>
<dbReference type="RefSeq" id="WP_270124174.1">
    <property type="nucleotide sequence ID" value="NZ_BAAAOM010000007.1"/>
</dbReference>
<dbReference type="AlphaFoldDB" id="A0A9X3PPE0"/>
<dbReference type="Proteomes" id="UP001183604">
    <property type="component" value="Unassembled WGS sequence"/>
</dbReference>
<dbReference type="Pfam" id="PF13814">
    <property type="entry name" value="Replic_Relax"/>
    <property type="match status" value="1"/>
</dbReference>
<reference evidence="1" key="1">
    <citation type="submission" date="2022-12" db="EMBL/GenBank/DDBJ databases">
        <title>Gycomyces niveus sp.nov., a novel actinomycete isolated from soil in Shouguang.</title>
        <authorList>
            <person name="Yang X."/>
        </authorList>
    </citation>
    <scope>NUCLEOTIDE SEQUENCE</scope>
    <source>
        <strain evidence="1">DSM 44724</strain>
    </source>
</reference>
<name>A0A9X3PPE0_9ACTN</name>
<accession>A0A9X3PPE0</accession>
<dbReference type="EMBL" id="JAPZVQ010000018">
    <property type="protein sequence ID" value="MDA1387671.1"/>
    <property type="molecule type" value="Genomic_DNA"/>
</dbReference>
<proteinExistence type="predicted"/>
<dbReference type="EMBL" id="JAVDYD010000001">
    <property type="protein sequence ID" value="MDR7337988.1"/>
    <property type="molecule type" value="Genomic_DNA"/>
</dbReference>
<comment type="caution">
    <text evidence="1">The sequence shown here is derived from an EMBL/GenBank/DDBJ whole genome shotgun (WGS) entry which is preliminary data.</text>
</comment>
<dbReference type="InterPro" id="IPR025855">
    <property type="entry name" value="Replic_Relax"/>
</dbReference>
<organism evidence="1 3">
    <name type="scientific">Glycomyces lechevalierae</name>
    <dbReference type="NCBI Taxonomy" id="256034"/>
    <lineage>
        <taxon>Bacteria</taxon>
        <taxon>Bacillati</taxon>
        <taxon>Actinomycetota</taxon>
        <taxon>Actinomycetes</taxon>
        <taxon>Glycomycetales</taxon>
        <taxon>Glycomycetaceae</taxon>
        <taxon>Glycomyces</taxon>
    </lineage>
</organism>
<dbReference type="Proteomes" id="UP001145799">
    <property type="component" value="Unassembled WGS sequence"/>
</dbReference>